<dbReference type="InterPro" id="IPR035466">
    <property type="entry name" value="GlmS/AgaS_SIS"/>
</dbReference>
<dbReference type="PANTHER" id="PTHR10937">
    <property type="entry name" value="GLUCOSAMINE--FRUCTOSE-6-PHOSPHATE AMINOTRANSFERASE, ISOMERIZING"/>
    <property type="match status" value="1"/>
</dbReference>
<feature type="domain" description="SIS" evidence="5">
    <location>
        <begin position="31"/>
        <end position="169"/>
    </location>
</feature>
<accession>A0A1M4WJZ7</accession>
<dbReference type="EMBL" id="FQVI01000006">
    <property type="protein sequence ID" value="SHE81525.1"/>
    <property type="molecule type" value="Genomic_DNA"/>
</dbReference>
<dbReference type="InterPro" id="IPR046348">
    <property type="entry name" value="SIS_dom_sf"/>
</dbReference>
<sequence>MKHTAMWQEIQDQPEVAQKILDAYLPKGEYFRDLLQGKKQLVLTGIGASLYACHMARYAFLKYCSLKPQIIQSDELHYLLPSIDKDTLVIFISQSGESYETKVVGKELKERGIAFWGITNDPGSTLAENASEVMLLHSGREISSATKTNMASFLILSIIAAGYRPELKEAFLEIPDTIRSTLTLCPEALERLADALLPCMNLYLLGMGANAATAIEGALMMKEKTFIHTSGSSVSDFRHGTVEVIEEGLPAVLLASGEEYTRTALEHGEYLQNAGVAVTLVTDTPIDGCIPPEHVIPVAKSREECLSPAALLIPLQLLAERVADKKGLDVDGFRYLSKVVGDYKKGEKA</sequence>
<evidence type="ECO:0000313" key="7">
    <source>
        <dbReference type="Proteomes" id="UP000184245"/>
    </source>
</evidence>
<dbReference type="GO" id="GO:0006002">
    <property type="term" value="P:fructose 6-phosphate metabolic process"/>
    <property type="evidence" value="ECO:0007669"/>
    <property type="project" value="TreeGrafter"/>
</dbReference>
<evidence type="ECO:0000259" key="5">
    <source>
        <dbReference type="PROSITE" id="PS51464"/>
    </source>
</evidence>
<dbReference type="Gene3D" id="3.40.50.10490">
    <property type="entry name" value="Glucose-6-phosphate isomerase like protein, domain 1"/>
    <property type="match status" value="2"/>
</dbReference>
<keyword evidence="7" id="KW-1185">Reference proteome</keyword>
<name>A0A1M4WJZ7_9CLOT</name>
<dbReference type="STRING" id="1122155.SAMN02745158_01652"/>
<proteinExistence type="predicted"/>
<keyword evidence="4" id="KW-0677">Repeat</keyword>
<evidence type="ECO:0000313" key="6">
    <source>
        <dbReference type="EMBL" id="SHE81525.1"/>
    </source>
</evidence>
<dbReference type="AlphaFoldDB" id="A0A1M4WJZ7"/>
<dbReference type="GO" id="GO:0006047">
    <property type="term" value="P:UDP-N-acetylglucosamine metabolic process"/>
    <property type="evidence" value="ECO:0007669"/>
    <property type="project" value="TreeGrafter"/>
</dbReference>
<dbReference type="CDD" id="cd05008">
    <property type="entry name" value="SIS_GlmS_GlmD_1"/>
    <property type="match status" value="1"/>
</dbReference>
<reference evidence="6 7" key="1">
    <citation type="submission" date="2016-11" db="EMBL/GenBank/DDBJ databases">
        <authorList>
            <person name="Jaros S."/>
            <person name="Januszkiewicz K."/>
            <person name="Wedrychowicz H."/>
        </authorList>
    </citation>
    <scope>NUCLEOTIDE SEQUENCE [LARGE SCALE GENOMIC DNA]</scope>
    <source>
        <strain evidence="6 7">DSM 17459</strain>
    </source>
</reference>
<dbReference type="CDD" id="cd05009">
    <property type="entry name" value="SIS_GlmS_GlmD_2"/>
    <property type="match status" value="1"/>
</dbReference>
<dbReference type="OrthoDB" id="9782098at2"/>
<dbReference type="PROSITE" id="PS51464">
    <property type="entry name" value="SIS"/>
    <property type="match status" value="2"/>
</dbReference>
<dbReference type="GO" id="GO:0004360">
    <property type="term" value="F:glutamine-fructose-6-phosphate transaminase (isomerizing) activity"/>
    <property type="evidence" value="ECO:0007669"/>
    <property type="project" value="UniProtKB-EC"/>
</dbReference>
<gene>
    <name evidence="6" type="ORF">SAMN02745158_01652</name>
</gene>
<dbReference type="SUPFAM" id="SSF53697">
    <property type="entry name" value="SIS domain"/>
    <property type="match status" value="1"/>
</dbReference>
<evidence type="ECO:0000256" key="1">
    <source>
        <dbReference type="ARBA" id="ARBA00001031"/>
    </source>
</evidence>
<dbReference type="InterPro" id="IPR001347">
    <property type="entry name" value="SIS_dom"/>
</dbReference>
<comment type="catalytic activity">
    <reaction evidence="1">
        <text>D-fructose 6-phosphate + L-glutamine = D-glucosamine 6-phosphate + L-glutamate</text>
        <dbReference type="Rhea" id="RHEA:13237"/>
        <dbReference type="ChEBI" id="CHEBI:29985"/>
        <dbReference type="ChEBI" id="CHEBI:58359"/>
        <dbReference type="ChEBI" id="CHEBI:58725"/>
        <dbReference type="ChEBI" id="CHEBI:61527"/>
        <dbReference type="EC" id="2.6.1.16"/>
    </reaction>
</comment>
<feature type="domain" description="SIS" evidence="5">
    <location>
        <begin position="192"/>
        <end position="333"/>
    </location>
</feature>
<dbReference type="PANTHER" id="PTHR10937:SF0">
    <property type="entry name" value="GLUTAMINE--FRUCTOSE-6-PHOSPHATE TRANSAMINASE (ISOMERIZING)"/>
    <property type="match status" value="1"/>
</dbReference>
<dbReference type="RefSeq" id="WP_072850742.1">
    <property type="nucleotide sequence ID" value="NZ_FQVI01000006.1"/>
</dbReference>
<dbReference type="GO" id="GO:0006487">
    <property type="term" value="P:protein N-linked glycosylation"/>
    <property type="evidence" value="ECO:0007669"/>
    <property type="project" value="TreeGrafter"/>
</dbReference>
<dbReference type="InterPro" id="IPR035490">
    <property type="entry name" value="GlmS/FrlB_SIS"/>
</dbReference>
<dbReference type="Proteomes" id="UP000184245">
    <property type="component" value="Unassembled WGS sequence"/>
</dbReference>
<protein>
    <recommendedName>
        <fullName evidence="3">Glutamine--fructose-6-phosphate aminotransferase [isomerizing]</fullName>
        <ecNumber evidence="2">2.6.1.16</ecNumber>
    </recommendedName>
</protein>
<keyword evidence="6" id="KW-0808">Transferase</keyword>
<dbReference type="Pfam" id="PF01380">
    <property type="entry name" value="SIS"/>
    <property type="match status" value="2"/>
</dbReference>
<dbReference type="GO" id="GO:0097367">
    <property type="term" value="F:carbohydrate derivative binding"/>
    <property type="evidence" value="ECO:0007669"/>
    <property type="project" value="InterPro"/>
</dbReference>
<evidence type="ECO:0000256" key="3">
    <source>
        <dbReference type="ARBA" id="ARBA00016090"/>
    </source>
</evidence>
<keyword evidence="6" id="KW-0032">Aminotransferase</keyword>
<organism evidence="6 7">
    <name type="scientific">Lactonifactor longoviformis DSM 17459</name>
    <dbReference type="NCBI Taxonomy" id="1122155"/>
    <lineage>
        <taxon>Bacteria</taxon>
        <taxon>Bacillati</taxon>
        <taxon>Bacillota</taxon>
        <taxon>Clostridia</taxon>
        <taxon>Eubacteriales</taxon>
        <taxon>Clostridiaceae</taxon>
        <taxon>Lactonifactor</taxon>
    </lineage>
</organism>
<evidence type="ECO:0000256" key="2">
    <source>
        <dbReference type="ARBA" id="ARBA00012916"/>
    </source>
</evidence>
<evidence type="ECO:0000256" key="4">
    <source>
        <dbReference type="ARBA" id="ARBA00022737"/>
    </source>
</evidence>
<dbReference type="EC" id="2.6.1.16" evidence="2"/>